<feature type="domain" description="Condensation" evidence="2">
    <location>
        <begin position="2"/>
        <end position="323"/>
    </location>
</feature>
<evidence type="ECO:0000259" key="2">
    <source>
        <dbReference type="Pfam" id="PF00668"/>
    </source>
</evidence>
<feature type="domain" description="AMP-dependent synthetase/ligase" evidence="1">
    <location>
        <begin position="345"/>
        <end position="512"/>
    </location>
</feature>
<dbReference type="SUPFAM" id="SSF52777">
    <property type="entry name" value="CoA-dependent acyltransferases"/>
    <property type="match status" value="2"/>
</dbReference>
<dbReference type="InterPro" id="IPR023213">
    <property type="entry name" value="CAT-like_dom_sf"/>
</dbReference>
<dbReference type="PANTHER" id="PTHR45527">
    <property type="entry name" value="NONRIBOSOMAL PEPTIDE SYNTHETASE"/>
    <property type="match status" value="1"/>
</dbReference>
<dbReference type="InterPro" id="IPR001242">
    <property type="entry name" value="Condensation_dom"/>
</dbReference>
<dbReference type="SUPFAM" id="SSF56801">
    <property type="entry name" value="Acetyl-CoA synthetase-like"/>
    <property type="match status" value="1"/>
</dbReference>
<dbReference type="PANTHER" id="PTHR45527:SF1">
    <property type="entry name" value="FATTY ACID SYNTHASE"/>
    <property type="match status" value="1"/>
</dbReference>
<feature type="non-terminal residue" evidence="3">
    <location>
        <position position="1"/>
    </location>
</feature>
<organism evidence="3 4">
    <name type="scientific">Streptomyces litchfieldiae</name>
    <dbReference type="NCBI Taxonomy" id="3075543"/>
    <lineage>
        <taxon>Bacteria</taxon>
        <taxon>Bacillati</taxon>
        <taxon>Actinomycetota</taxon>
        <taxon>Actinomycetes</taxon>
        <taxon>Kitasatosporales</taxon>
        <taxon>Streptomycetaceae</taxon>
        <taxon>Streptomyces</taxon>
    </lineage>
</organism>
<proteinExistence type="predicted"/>
<accession>A0ABU2N1K7</accession>
<dbReference type="Pfam" id="PF00668">
    <property type="entry name" value="Condensation"/>
    <property type="match status" value="1"/>
</dbReference>
<dbReference type="EMBL" id="JAVREL010000058">
    <property type="protein sequence ID" value="MDT0347793.1"/>
    <property type="molecule type" value="Genomic_DNA"/>
</dbReference>
<gene>
    <name evidence="3" type="ORF">RM590_35340</name>
</gene>
<dbReference type="CDD" id="cd19540">
    <property type="entry name" value="LCL_NRPS-like"/>
    <property type="match status" value="1"/>
</dbReference>
<protein>
    <submittedName>
        <fullName evidence="3">Condensation domain-containing protein</fullName>
    </submittedName>
</protein>
<evidence type="ECO:0000259" key="1">
    <source>
        <dbReference type="Pfam" id="PF00501"/>
    </source>
</evidence>
<dbReference type="Proteomes" id="UP001183246">
    <property type="component" value="Unassembled WGS sequence"/>
</dbReference>
<dbReference type="Pfam" id="PF00501">
    <property type="entry name" value="AMP-binding"/>
    <property type="match status" value="1"/>
</dbReference>
<dbReference type="Gene3D" id="3.30.559.10">
    <property type="entry name" value="Chloramphenicol acetyltransferase-like domain"/>
    <property type="match status" value="1"/>
</dbReference>
<reference evidence="4" key="1">
    <citation type="submission" date="2023-07" db="EMBL/GenBank/DDBJ databases">
        <title>30 novel species of actinomycetes from the DSMZ collection.</title>
        <authorList>
            <person name="Nouioui I."/>
        </authorList>
    </citation>
    <scope>NUCLEOTIDE SEQUENCE [LARGE SCALE GENOMIC DNA]</scope>
    <source>
        <strain evidence="4">DSM 44938</strain>
    </source>
</reference>
<keyword evidence="4" id="KW-1185">Reference proteome</keyword>
<evidence type="ECO:0000313" key="3">
    <source>
        <dbReference type="EMBL" id="MDT0347793.1"/>
    </source>
</evidence>
<dbReference type="Gene3D" id="3.40.50.980">
    <property type="match status" value="2"/>
</dbReference>
<comment type="caution">
    <text evidence="3">The sequence shown here is derived from an EMBL/GenBank/DDBJ whole genome shotgun (WGS) entry which is preliminary data.</text>
</comment>
<feature type="non-terminal residue" evidence="3">
    <location>
        <position position="513"/>
    </location>
</feature>
<dbReference type="Gene3D" id="3.30.559.30">
    <property type="entry name" value="Nonribosomal peptide synthetase, condensation domain"/>
    <property type="match status" value="1"/>
</dbReference>
<evidence type="ECO:0000313" key="4">
    <source>
        <dbReference type="Proteomes" id="UP001183246"/>
    </source>
</evidence>
<name>A0ABU2N1K7_9ACTN</name>
<sequence>VLHHIAVDGWSVGVVLRDVGVAYAARVAGRVPVWEVLPVQCADHAVWQRELLGDEDDSESVGGRQIAYWREALAGLPEELPLPADRPRPARASYRGGTVPVDIPAALHAQLLEIAGQNKATMFMVLQAGFGALLGRLGGGRTIPVGVPVAGRTDAALDDVVGLFVNTLVLRVDLTGDPGFGELVTRVRETALEAYAHQDVPFDRLVEALNPERSLSRHPLFQVSMVLQNAPGSTADLPGLAVEDVPIRIDGVKFDLLLGWRETFDAEGAPAGLHGGLEYSADLFDEATAERVGRRLVRLLTAAVADPARPVGALEIMDEAERSLVLGGGSGTVPVVEEATLPELFERQAAATPGNVAVCDRDTRLSYAELNARANQLAYELIAAGAGPESLVAVALPRDAHLSVAVLAVLKTGAGYLPMDTGHPEHRVAFMLRDARPVLGLTTGPPPADAPGITWLSLNDPQTAAAIAARPTANPQDHDRIRPSHPLNAAYTIYTSGTTGTPKGVVVTHTNVT</sequence>
<dbReference type="InterPro" id="IPR000873">
    <property type="entry name" value="AMP-dep_synth/lig_dom"/>
</dbReference>